<comment type="catalytic activity">
    <reaction evidence="1">
        <text>ATP + protein L-histidine = ADP + protein N-phospho-L-histidine.</text>
        <dbReference type="EC" id="2.7.13.3"/>
    </reaction>
</comment>
<dbReference type="Gene3D" id="1.10.287.130">
    <property type="match status" value="1"/>
</dbReference>
<feature type="domain" description="HAMP" evidence="11">
    <location>
        <begin position="79"/>
        <end position="133"/>
    </location>
</feature>
<evidence type="ECO:0000259" key="10">
    <source>
        <dbReference type="PROSITE" id="PS50109"/>
    </source>
</evidence>
<comment type="subcellular location">
    <subcellularLocation>
        <location evidence="2">Membrane</location>
    </subcellularLocation>
</comment>
<evidence type="ECO:0000256" key="3">
    <source>
        <dbReference type="ARBA" id="ARBA00012438"/>
    </source>
</evidence>
<dbReference type="InterPro" id="IPR036890">
    <property type="entry name" value="HATPase_C_sf"/>
</dbReference>
<name>A0A2U1DBQ9_9LACO</name>
<dbReference type="SUPFAM" id="SSF55874">
    <property type="entry name" value="ATPase domain of HSP90 chaperone/DNA topoisomerase II/histidine kinase"/>
    <property type="match status" value="1"/>
</dbReference>
<dbReference type="AlphaFoldDB" id="A0A2U1DBQ9"/>
<evidence type="ECO:0000313" key="13">
    <source>
        <dbReference type="Proteomes" id="UP000245433"/>
    </source>
</evidence>
<dbReference type="InterPro" id="IPR003594">
    <property type="entry name" value="HATPase_dom"/>
</dbReference>
<dbReference type="InterPro" id="IPR003660">
    <property type="entry name" value="HAMP_dom"/>
</dbReference>
<evidence type="ECO:0000313" key="12">
    <source>
        <dbReference type="EMBL" id="PVY85108.1"/>
    </source>
</evidence>
<evidence type="ECO:0000256" key="1">
    <source>
        <dbReference type="ARBA" id="ARBA00000085"/>
    </source>
</evidence>
<comment type="caution">
    <text evidence="12">The sequence shown here is derived from an EMBL/GenBank/DDBJ whole genome shotgun (WGS) entry which is preliminary data.</text>
</comment>
<feature type="transmembrane region" description="Helical" evidence="9">
    <location>
        <begin position="21"/>
        <end position="45"/>
    </location>
</feature>
<feature type="transmembrane region" description="Helical" evidence="9">
    <location>
        <begin position="57"/>
        <end position="77"/>
    </location>
</feature>
<dbReference type="InterPro" id="IPR036097">
    <property type="entry name" value="HisK_dim/P_sf"/>
</dbReference>
<evidence type="ECO:0000256" key="8">
    <source>
        <dbReference type="ARBA" id="ARBA00023136"/>
    </source>
</evidence>
<evidence type="ECO:0000256" key="6">
    <source>
        <dbReference type="ARBA" id="ARBA00022777"/>
    </source>
</evidence>
<keyword evidence="7" id="KW-0902">Two-component regulatory system</keyword>
<dbReference type="SMART" id="SM00388">
    <property type="entry name" value="HisKA"/>
    <property type="match status" value="1"/>
</dbReference>
<organism evidence="12 13">
    <name type="scientific">Convivina intestini</name>
    <dbReference type="NCBI Taxonomy" id="1505726"/>
    <lineage>
        <taxon>Bacteria</taxon>
        <taxon>Bacillati</taxon>
        <taxon>Bacillota</taxon>
        <taxon>Bacilli</taxon>
        <taxon>Lactobacillales</taxon>
        <taxon>Lactobacillaceae</taxon>
        <taxon>Convivina</taxon>
    </lineage>
</organism>
<dbReference type="EMBL" id="QEKT01000003">
    <property type="protein sequence ID" value="PVY85108.1"/>
    <property type="molecule type" value="Genomic_DNA"/>
</dbReference>
<gene>
    <name evidence="12" type="ORF">C7384_103133</name>
</gene>
<dbReference type="InterPro" id="IPR050351">
    <property type="entry name" value="BphY/WalK/GraS-like"/>
</dbReference>
<keyword evidence="6" id="KW-0418">Kinase</keyword>
<dbReference type="Pfam" id="PF00512">
    <property type="entry name" value="HisKA"/>
    <property type="match status" value="1"/>
</dbReference>
<protein>
    <recommendedName>
        <fullName evidence="3">histidine kinase</fullName>
        <ecNumber evidence="3">2.7.13.3</ecNumber>
    </recommendedName>
</protein>
<keyword evidence="5" id="KW-0808">Transferase</keyword>
<dbReference type="FunFam" id="1.10.287.130:FF:000001">
    <property type="entry name" value="Two-component sensor histidine kinase"/>
    <property type="match status" value="1"/>
</dbReference>
<dbReference type="GO" id="GO:0004721">
    <property type="term" value="F:phosphoprotein phosphatase activity"/>
    <property type="evidence" value="ECO:0007669"/>
    <property type="project" value="TreeGrafter"/>
</dbReference>
<evidence type="ECO:0000256" key="4">
    <source>
        <dbReference type="ARBA" id="ARBA00022553"/>
    </source>
</evidence>
<reference evidence="12 13" key="1">
    <citation type="submission" date="2018-04" db="EMBL/GenBank/DDBJ databases">
        <title>Genomic Encyclopedia of Type Strains, Phase IV (KMG-IV): sequencing the most valuable type-strain genomes for metagenomic binning, comparative biology and taxonomic classification.</title>
        <authorList>
            <person name="Goeker M."/>
        </authorList>
    </citation>
    <scope>NUCLEOTIDE SEQUENCE [LARGE SCALE GENOMIC DNA]</scope>
    <source>
        <strain evidence="12 13">DSM 28795</strain>
    </source>
</reference>
<dbReference type="OrthoDB" id="9786919at2"/>
<dbReference type="EC" id="2.7.13.3" evidence="3"/>
<dbReference type="PROSITE" id="PS50885">
    <property type="entry name" value="HAMP"/>
    <property type="match status" value="1"/>
</dbReference>
<dbReference type="SMART" id="SM00387">
    <property type="entry name" value="HATPase_c"/>
    <property type="match status" value="1"/>
</dbReference>
<keyword evidence="8 9" id="KW-0472">Membrane</keyword>
<dbReference type="GO" id="GO:0000155">
    <property type="term" value="F:phosphorelay sensor kinase activity"/>
    <property type="evidence" value="ECO:0007669"/>
    <property type="project" value="InterPro"/>
</dbReference>
<accession>A0A2U1DBQ9</accession>
<dbReference type="Proteomes" id="UP000245433">
    <property type="component" value="Unassembled WGS sequence"/>
</dbReference>
<evidence type="ECO:0000256" key="7">
    <source>
        <dbReference type="ARBA" id="ARBA00023012"/>
    </source>
</evidence>
<dbReference type="Pfam" id="PF02518">
    <property type="entry name" value="HATPase_c"/>
    <property type="match status" value="1"/>
</dbReference>
<dbReference type="InterPro" id="IPR003661">
    <property type="entry name" value="HisK_dim/P_dom"/>
</dbReference>
<keyword evidence="4" id="KW-0597">Phosphoprotein</keyword>
<dbReference type="InterPro" id="IPR004358">
    <property type="entry name" value="Sig_transdc_His_kin-like_C"/>
</dbReference>
<dbReference type="SUPFAM" id="SSF47384">
    <property type="entry name" value="Homodimeric domain of signal transducing histidine kinase"/>
    <property type="match status" value="1"/>
</dbReference>
<keyword evidence="9" id="KW-0812">Transmembrane</keyword>
<dbReference type="PANTHER" id="PTHR45453:SF1">
    <property type="entry name" value="PHOSPHATE REGULON SENSOR PROTEIN PHOR"/>
    <property type="match status" value="1"/>
</dbReference>
<evidence type="ECO:0000256" key="5">
    <source>
        <dbReference type="ARBA" id="ARBA00022679"/>
    </source>
</evidence>
<feature type="domain" description="Histidine kinase" evidence="10">
    <location>
        <begin position="141"/>
        <end position="358"/>
    </location>
</feature>
<dbReference type="RefSeq" id="WP_089938381.1">
    <property type="nucleotide sequence ID" value="NZ_QEKT01000003.1"/>
</dbReference>
<dbReference type="PROSITE" id="PS50109">
    <property type="entry name" value="HIS_KIN"/>
    <property type="match status" value="1"/>
</dbReference>
<dbReference type="FunFam" id="3.30.565.10:FF:000006">
    <property type="entry name" value="Sensor histidine kinase WalK"/>
    <property type="match status" value="1"/>
</dbReference>
<dbReference type="Gene3D" id="3.30.565.10">
    <property type="entry name" value="Histidine kinase-like ATPase, C-terminal domain"/>
    <property type="match status" value="1"/>
</dbReference>
<evidence type="ECO:0000259" key="11">
    <source>
        <dbReference type="PROSITE" id="PS50885"/>
    </source>
</evidence>
<sequence length="368" mass="41542">MIENQDKKTKASFRFSLRWQLSLGMALVFFLTCCLFVAAVIIILQQHYGVMPKALSHWLWLIAILGALIVFLVSSWITKIIVSPVTVIEKTIQAFESDPMTPERIPKMGPDDELSDLSRILNRMIDRLQDLIGAQQQFVSDVSHELRTPVAVVKGHMEMLNRWGKDDPEVLVDSIQSTLSEVKRMETLINEMLNLTRAEQVPVENVNQITDVDGVVHRIFNDFKMLHPEFILTFDDDLVQPALVNIRQDHLEQIIIILADNAIKYSTDRKEIHFALSKSATRVEIGVQDFGEGIEPQDLARVFNRFYRVDRARSREKGGNGLGLSIAERLVKAYGGEITVESALGSGSIFTIRLPLVSESDSDETSPL</sequence>
<dbReference type="PRINTS" id="PR00344">
    <property type="entry name" value="BCTRLSENSOR"/>
</dbReference>
<dbReference type="GO" id="GO:0005886">
    <property type="term" value="C:plasma membrane"/>
    <property type="evidence" value="ECO:0007669"/>
    <property type="project" value="TreeGrafter"/>
</dbReference>
<dbReference type="Pfam" id="PF00672">
    <property type="entry name" value="HAMP"/>
    <property type="match status" value="1"/>
</dbReference>
<keyword evidence="9" id="KW-1133">Transmembrane helix</keyword>
<keyword evidence="13" id="KW-1185">Reference proteome</keyword>
<proteinExistence type="predicted"/>
<evidence type="ECO:0000256" key="2">
    <source>
        <dbReference type="ARBA" id="ARBA00004370"/>
    </source>
</evidence>
<dbReference type="GO" id="GO:0016036">
    <property type="term" value="P:cellular response to phosphate starvation"/>
    <property type="evidence" value="ECO:0007669"/>
    <property type="project" value="TreeGrafter"/>
</dbReference>
<evidence type="ECO:0000256" key="9">
    <source>
        <dbReference type="SAM" id="Phobius"/>
    </source>
</evidence>
<dbReference type="InterPro" id="IPR005467">
    <property type="entry name" value="His_kinase_dom"/>
</dbReference>
<dbReference type="CDD" id="cd00082">
    <property type="entry name" value="HisKA"/>
    <property type="match status" value="1"/>
</dbReference>
<dbReference type="Gene3D" id="6.10.340.10">
    <property type="match status" value="1"/>
</dbReference>
<dbReference type="SMART" id="SM00304">
    <property type="entry name" value="HAMP"/>
    <property type="match status" value="1"/>
</dbReference>
<dbReference type="PANTHER" id="PTHR45453">
    <property type="entry name" value="PHOSPHATE REGULON SENSOR PROTEIN PHOR"/>
    <property type="match status" value="1"/>
</dbReference>